<dbReference type="InterPro" id="IPR020841">
    <property type="entry name" value="PKS_Beta-ketoAc_synthase_dom"/>
</dbReference>
<accession>A0ABS4ZHN0</accession>
<evidence type="ECO:0000256" key="4">
    <source>
        <dbReference type="ARBA" id="ARBA00022679"/>
    </source>
</evidence>
<dbReference type="Gene3D" id="3.40.50.980">
    <property type="match status" value="2"/>
</dbReference>
<dbReference type="InterPro" id="IPR009081">
    <property type="entry name" value="PP-bd_ACP"/>
</dbReference>
<feature type="domain" description="Ketosynthase family 3 (KS3)" evidence="7">
    <location>
        <begin position="44"/>
        <end position="461"/>
    </location>
</feature>
<keyword evidence="9" id="KW-1185">Reference proteome</keyword>
<name>A0ABS4ZHN0_9MICO</name>
<keyword evidence="3" id="KW-0597">Phosphoprotein</keyword>
<evidence type="ECO:0000259" key="6">
    <source>
        <dbReference type="PROSITE" id="PS50075"/>
    </source>
</evidence>
<dbReference type="PROSITE" id="PS00606">
    <property type="entry name" value="KS3_1"/>
    <property type="match status" value="1"/>
</dbReference>
<dbReference type="InterPro" id="IPR032821">
    <property type="entry name" value="PKS_assoc"/>
</dbReference>
<dbReference type="NCBIfam" id="TIGR01733">
    <property type="entry name" value="AA-adenyl-dom"/>
    <property type="match status" value="1"/>
</dbReference>
<dbReference type="Pfam" id="PF02801">
    <property type="entry name" value="Ketoacyl-synt_C"/>
    <property type="match status" value="1"/>
</dbReference>
<comment type="caution">
    <text evidence="8">The sequence shown here is derived from an EMBL/GenBank/DDBJ whole genome shotgun (WGS) entry which is preliminary data.</text>
</comment>
<dbReference type="SUPFAM" id="SSF53901">
    <property type="entry name" value="Thiolase-like"/>
    <property type="match status" value="1"/>
</dbReference>
<dbReference type="InterPro" id="IPR020806">
    <property type="entry name" value="PKS_PP-bd"/>
</dbReference>
<feature type="domain" description="Carrier" evidence="6">
    <location>
        <begin position="1699"/>
        <end position="1773"/>
    </location>
</feature>
<dbReference type="InterPro" id="IPR045851">
    <property type="entry name" value="AMP-bd_C_sf"/>
</dbReference>
<dbReference type="InterPro" id="IPR010071">
    <property type="entry name" value="AA_adenyl_dom"/>
</dbReference>
<dbReference type="Pfam" id="PF00501">
    <property type="entry name" value="AMP-binding"/>
    <property type="match status" value="1"/>
</dbReference>
<dbReference type="InterPro" id="IPR014031">
    <property type="entry name" value="Ketoacyl_synth_C"/>
</dbReference>
<dbReference type="Pfam" id="PF00550">
    <property type="entry name" value="PP-binding"/>
    <property type="match status" value="2"/>
</dbReference>
<dbReference type="CDD" id="cd00833">
    <property type="entry name" value="PKS"/>
    <property type="match status" value="1"/>
</dbReference>
<evidence type="ECO:0000256" key="5">
    <source>
        <dbReference type="SAM" id="MobiDB-lite"/>
    </source>
</evidence>
<gene>
    <name evidence="8" type="ORF">JOF34_001369</name>
</gene>
<dbReference type="PROSITE" id="PS50075">
    <property type="entry name" value="CARRIER"/>
    <property type="match status" value="2"/>
</dbReference>
<dbReference type="InterPro" id="IPR000873">
    <property type="entry name" value="AMP-dep_synth/lig_dom"/>
</dbReference>
<protein>
    <submittedName>
        <fullName evidence="8">Amino acid adenylation domain-containing protein</fullName>
    </submittedName>
</protein>
<dbReference type="InterPro" id="IPR014030">
    <property type="entry name" value="Ketoacyl_synth_N"/>
</dbReference>
<dbReference type="Gene3D" id="1.10.1240.100">
    <property type="match status" value="1"/>
</dbReference>
<dbReference type="SUPFAM" id="SSF56801">
    <property type="entry name" value="Acetyl-CoA synthetase-like"/>
    <property type="match status" value="1"/>
</dbReference>
<dbReference type="RefSeq" id="WP_165135536.1">
    <property type="nucleotide sequence ID" value="NZ_CP049253.1"/>
</dbReference>
<evidence type="ECO:0000256" key="2">
    <source>
        <dbReference type="ARBA" id="ARBA00022450"/>
    </source>
</evidence>
<dbReference type="Proteomes" id="UP001519362">
    <property type="component" value="Unassembled WGS sequence"/>
</dbReference>
<evidence type="ECO:0000256" key="3">
    <source>
        <dbReference type="ARBA" id="ARBA00022553"/>
    </source>
</evidence>
<evidence type="ECO:0000256" key="1">
    <source>
        <dbReference type="ARBA" id="ARBA00001957"/>
    </source>
</evidence>
<feature type="region of interest" description="Disordered" evidence="5">
    <location>
        <begin position="717"/>
        <end position="738"/>
    </location>
</feature>
<organism evidence="8 9">
    <name type="scientific">Microbacterium amylolyticum</name>
    <dbReference type="NCBI Taxonomy" id="936337"/>
    <lineage>
        <taxon>Bacteria</taxon>
        <taxon>Bacillati</taxon>
        <taxon>Actinomycetota</taxon>
        <taxon>Actinomycetes</taxon>
        <taxon>Micrococcales</taxon>
        <taxon>Microbacteriaceae</taxon>
        <taxon>Microbacterium</taxon>
    </lineage>
</organism>
<dbReference type="Gene3D" id="2.30.38.10">
    <property type="entry name" value="Luciferase, Domain 3"/>
    <property type="match status" value="1"/>
</dbReference>
<dbReference type="SMART" id="SM00825">
    <property type="entry name" value="PKS_KS"/>
    <property type="match status" value="1"/>
</dbReference>
<dbReference type="Pfam" id="PF00109">
    <property type="entry name" value="ketoacyl-synt"/>
    <property type="match status" value="1"/>
</dbReference>
<dbReference type="Pfam" id="PF00668">
    <property type="entry name" value="Condensation"/>
    <property type="match status" value="2"/>
</dbReference>
<dbReference type="PROSITE" id="PS00455">
    <property type="entry name" value="AMP_BINDING"/>
    <property type="match status" value="1"/>
</dbReference>
<keyword evidence="4" id="KW-0808">Transferase</keyword>
<dbReference type="Pfam" id="PF16197">
    <property type="entry name" value="KAsynt_C_assoc"/>
    <property type="match status" value="1"/>
</dbReference>
<dbReference type="PANTHER" id="PTHR45527">
    <property type="entry name" value="NONRIBOSOMAL PEPTIDE SYNTHETASE"/>
    <property type="match status" value="1"/>
</dbReference>
<evidence type="ECO:0000313" key="8">
    <source>
        <dbReference type="EMBL" id="MBP2436783.1"/>
    </source>
</evidence>
<dbReference type="InterPro" id="IPR018201">
    <property type="entry name" value="Ketoacyl_synth_AS"/>
</dbReference>
<dbReference type="SUPFAM" id="SSF47336">
    <property type="entry name" value="ACP-like"/>
    <property type="match status" value="2"/>
</dbReference>
<keyword evidence="2" id="KW-0596">Phosphopantetheine</keyword>
<dbReference type="InterPro" id="IPR006162">
    <property type="entry name" value="Ppantetheine_attach_site"/>
</dbReference>
<sequence>MSETVTDARKDLLRYVLLEAKERRLDADRARQFVASLASSRPESTPMAVVGIACRFPGGESKEEFWDALSEGRESIGEFPSDRLADLLRVDPDAAANVRRGGYLAAIDEFDAEYFGIPPRTAQQIDPYHRVLMHALIEAMDDAGHPRDQLQGTRTGVFVGNDHTHRLITSYLPFLEETDFGGITGSWTGILASRLSYHLNLRGPAQVIDTGCSSSLVALDAAIKAISQGDCDTAFVAGANLFLSPSSIGNETESDGSRVRPFDAAADGTVWSEGVAAVYIKPLDAAQRDRDHIYGVILGSAVNNDGKSNGLTAPNATAQRDLLVQAWSRAKVVPESIEYIEAHGTGTTIGDPIELKGLAAAFAQSTDRRQFCGIGSVKSNIGHSVGAAGLASLIKTLLMIERGVMTPTVNFTAPNPLSDPSGSPVYVVDRTTEWATPIAERRAGVSSFSLSGTNCHVVLAGHEHKRERVAQRENYFLPLSARDEDLLARAASALESRLTANSELAMEDILFTTVQGREHHETRVVVHARDRDGLRSALRSVAESRIDEAVLRRGDDAVVRFDSTSAHGALSRYLAGGDPTAEEFFATDDGRRIPLPPQPLRRTRVWEERSASAPTAVLAGRSAASGSDPKSILADALRRDGDPLTNAMRAVWSGVLGYAHIDESADFFALGGDSITAVKLTQQASAVLGSAISETAILEQPQLADFVRALHQEGNFSPETLSERAAQESVSGGESESIDLPITPQQRSIFTSAQYFHDSVNYNVSGMLLAPEPQNVSALQAALDALIARHPALRTSFHLIDGTPVQRVHATASVQIDRLTLADPETTDEHEAVAAQAMSEWVRPFELTRAPLIRVGYAEFADGTSGVAIDMHHLVTDGMSMGVLFRDLRHLLDSAALPALPDAEQIARDSVFAHTDAAMIEHRGYWRERFSDGVPVLDLNTDFRRPTTLSVDGTQHVRVVEDDMLAALTAWARARGVTLTAVLLAAYHRVLAIASGQEDIVIGMPVTGRTAPGSDDLVGMFVNTVAVRIDTKESDTIADVVSRTGERVREAVAHQSFPLESLAAAVDAPRLAGRRPMFDVYFAHQNIDMALENDGERQVPFHTGTAKFDITLSARPAAGGLALEWEYATALFRAETIELYADRFVHVLRQFIASDASSSRDSLERMDARERDLIRSYAVSPAVELDKRQPEGVFSRFLDMAERDPERDAIVYRGRRTSYGELRERIEILRCGLHARGVMPGDRVAILVGRGPEMMAAMLAVCAAGGVYVPLNTTFPDERLRGILTDSEARLVLCDQDRRDAAERAAPAATAVIDVAECRAAADAPRPAVRETSPADPLYVMYTSGTTGRPKGIVIRQEGILRVVVDAWYAPVHEDDTFLMISDYSFDGSVYDLYGALLNGARVVIAEVETAADVPRLVELIDRECVTTFFITTALFNVLVEHDSQALGAVRRIIFGGETASYPHVQRACLTFTNTTFIHAYGPTETSVFATVTEVDAASSDPLPIGRPLDSTTIRVLDATGAPCPVGVEGELYVGGRGVADGYVNRPELQAEKFVSLPAAPGERLYRTGDLAVLGSDGCFYHRGRIDDQVKVRGFRIEPQEIARSACRAAGVTWAHAAVLARGGATPSLCLWFTGDVDGPTSVELRTHLRRELPDYMVPAFLTKVDEVPLTPNGKVDVAALAAREDVAPTPQPVEVSDVIADSLIDDIRSVWSDCLGVVVHDIDAVFYEAGGDSIKAIQVVAGLRDKGIEIEVADLLGDETIRTLADRFSDRSRSGGASVERVREVVQSTPLGVVTPSPAQQAYLDEEHNSGKLFTQSIRVRVDSSVPATAVRSALEQAVERHEALRTTLTARRTLRLRSTDQLVAPIVIDARADDIDDPIAAVQAAVDEQHGPLIAAGVEDDYIVFAAHHLSVDVVSWTVLLPEIVGTLSGESIDPVATRPIAQWSAEMAEKSARGQRRSELPYWRALAARATHEVELFTRGELRRDETVQGQHMIDGERATALFEAAQEHAGLGRDDVVVLVMARAAAQWGSRSQLLVAREGHGRDALGDAAEVSRTVGWFTTVYPQLVAVTTDAVADAKQLRRDIDELPAHGTGFRPLIQHDDLDDDDRSLLEAMRPQLRVNFLGTQEHSGGASSSVLEVEHLPAEMTVDAHYASDIWIDVVAELRTDALVVEVRLPANDPIAPAFSMALDSAFTEVFDAFASTQARSVIAPADLGADTLADILAGLDLGSAVDASVSNTPTHSASGADNALRNS</sequence>
<comment type="cofactor">
    <cofactor evidence="1">
        <name>pantetheine 4'-phosphate</name>
        <dbReference type="ChEBI" id="CHEBI:47942"/>
    </cofactor>
</comment>
<dbReference type="Gene3D" id="3.30.559.10">
    <property type="entry name" value="Chloramphenicol acetyltransferase-like domain"/>
    <property type="match status" value="2"/>
</dbReference>
<dbReference type="InterPro" id="IPR023213">
    <property type="entry name" value="CAT-like_dom_sf"/>
</dbReference>
<reference evidence="8 9" key="1">
    <citation type="submission" date="2021-03" db="EMBL/GenBank/DDBJ databases">
        <title>Sequencing the genomes of 1000 actinobacteria strains.</title>
        <authorList>
            <person name="Klenk H.-P."/>
        </authorList>
    </citation>
    <scope>NUCLEOTIDE SEQUENCE [LARGE SCALE GENOMIC DNA]</scope>
    <source>
        <strain evidence="8 9">DSM 24221</strain>
    </source>
</reference>
<proteinExistence type="predicted"/>
<evidence type="ECO:0000313" key="9">
    <source>
        <dbReference type="Proteomes" id="UP001519362"/>
    </source>
</evidence>
<dbReference type="InterPro" id="IPR016039">
    <property type="entry name" value="Thiolase-like"/>
</dbReference>
<evidence type="ECO:0000259" key="7">
    <source>
        <dbReference type="PROSITE" id="PS52004"/>
    </source>
</evidence>
<dbReference type="PANTHER" id="PTHR45527:SF1">
    <property type="entry name" value="FATTY ACID SYNTHASE"/>
    <property type="match status" value="1"/>
</dbReference>
<dbReference type="PROSITE" id="PS52004">
    <property type="entry name" value="KS3_2"/>
    <property type="match status" value="1"/>
</dbReference>
<feature type="domain" description="Carrier" evidence="6">
    <location>
        <begin position="639"/>
        <end position="714"/>
    </location>
</feature>
<dbReference type="SUPFAM" id="SSF52777">
    <property type="entry name" value="CoA-dependent acyltransferases"/>
    <property type="match status" value="4"/>
</dbReference>
<dbReference type="CDD" id="cd19531">
    <property type="entry name" value="LCL_NRPS-like"/>
    <property type="match status" value="1"/>
</dbReference>
<dbReference type="Gene3D" id="1.10.1200.10">
    <property type="entry name" value="ACP-like"/>
    <property type="match status" value="2"/>
</dbReference>
<dbReference type="Gene3D" id="3.40.47.10">
    <property type="match status" value="1"/>
</dbReference>
<dbReference type="PROSITE" id="PS00012">
    <property type="entry name" value="PHOSPHOPANTETHEINE"/>
    <property type="match status" value="2"/>
</dbReference>
<dbReference type="Gene3D" id="3.30.559.30">
    <property type="entry name" value="Nonribosomal peptide synthetase, condensation domain"/>
    <property type="match status" value="2"/>
</dbReference>
<dbReference type="SMART" id="SM00823">
    <property type="entry name" value="PKS_PP"/>
    <property type="match status" value="2"/>
</dbReference>
<dbReference type="Gene3D" id="3.30.300.30">
    <property type="match status" value="1"/>
</dbReference>
<dbReference type="InterPro" id="IPR020845">
    <property type="entry name" value="AMP-binding_CS"/>
</dbReference>
<dbReference type="InterPro" id="IPR001242">
    <property type="entry name" value="Condensation_dom"/>
</dbReference>
<dbReference type="InterPro" id="IPR036736">
    <property type="entry name" value="ACP-like_sf"/>
</dbReference>
<dbReference type="EMBL" id="JAGIOL010000001">
    <property type="protein sequence ID" value="MBP2436783.1"/>
    <property type="molecule type" value="Genomic_DNA"/>
</dbReference>